<evidence type="ECO:0000313" key="2">
    <source>
        <dbReference type="EMBL" id="JAI04732.1"/>
    </source>
</evidence>
<reference evidence="2" key="2">
    <citation type="journal article" date="2015" name="Fish Shellfish Immunol.">
        <title>Early steps in the European eel (Anguilla anguilla)-Vibrio vulnificus interaction in the gills: Role of the RtxA13 toxin.</title>
        <authorList>
            <person name="Callol A."/>
            <person name="Pajuelo D."/>
            <person name="Ebbesson L."/>
            <person name="Teles M."/>
            <person name="MacKenzie S."/>
            <person name="Amaro C."/>
        </authorList>
    </citation>
    <scope>NUCLEOTIDE SEQUENCE</scope>
</reference>
<sequence length="46" mass="5311">MVVKPVYSLFWSGKQRSSGRRIHPARSAKLLVTRNVAKNNSDRRSR</sequence>
<dbReference type="AlphaFoldDB" id="A0A0E9XQQ3"/>
<feature type="compositionally biased region" description="Basic residues" evidence="1">
    <location>
        <begin position="17"/>
        <end position="26"/>
    </location>
</feature>
<accession>A0A0E9XQQ3</accession>
<name>A0A0E9XQQ3_ANGAN</name>
<evidence type="ECO:0000256" key="1">
    <source>
        <dbReference type="SAM" id="MobiDB-lite"/>
    </source>
</evidence>
<dbReference type="EMBL" id="GBXM01003846">
    <property type="protein sequence ID" value="JAI04732.1"/>
    <property type="molecule type" value="Transcribed_RNA"/>
</dbReference>
<organism evidence="2">
    <name type="scientific">Anguilla anguilla</name>
    <name type="common">European freshwater eel</name>
    <name type="synonym">Muraena anguilla</name>
    <dbReference type="NCBI Taxonomy" id="7936"/>
    <lineage>
        <taxon>Eukaryota</taxon>
        <taxon>Metazoa</taxon>
        <taxon>Chordata</taxon>
        <taxon>Craniata</taxon>
        <taxon>Vertebrata</taxon>
        <taxon>Euteleostomi</taxon>
        <taxon>Actinopterygii</taxon>
        <taxon>Neopterygii</taxon>
        <taxon>Teleostei</taxon>
        <taxon>Anguilliformes</taxon>
        <taxon>Anguillidae</taxon>
        <taxon>Anguilla</taxon>
    </lineage>
</organism>
<feature type="region of interest" description="Disordered" evidence="1">
    <location>
        <begin position="16"/>
        <end position="46"/>
    </location>
</feature>
<protein>
    <submittedName>
        <fullName evidence="2">Uncharacterized protein</fullName>
    </submittedName>
</protein>
<proteinExistence type="predicted"/>
<reference evidence="2" key="1">
    <citation type="submission" date="2014-11" db="EMBL/GenBank/DDBJ databases">
        <authorList>
            <person name="Amaro Gonzalez C."/>
        </authorList>
    </citation>
    <scope>NUCLEOTIDE SEQUENCE</scope>
</reference>